<accession>A0A821IFH5</accession>
<dbReference type="EMBL" id="CAJOBP010004263">
    <property type="protein sequence ID" value="CAF4434764.1"/>
    <property type="molecule type" value="Genomic_DNA"/>
</dbReference>
<dbReference type="Proteomes" id="UP000663838">
    <property type="component" value="Unassembled WGS sequence"/>
</dbReference>
<evidence type="ECO:0000313" key="4">
    <source>
        <dbReference type="Proteomes" id="UP000663848"/>
    </source>
</evidence>
<evidence type="ECO:0000313" key="3">
    <source>
        <dbReference type="EMBL" id="CAF4699082.1"/>
    </source>
</evidence>
<organism evidence="3 4">
    <name type="scientific">Rotaria socialis</name>
    <dbReference type="NCBI Taxonomy" id="392032"/>
    <lineage>
        <taxon>Eukaryota</taxon>
        <taxon>Metazoa</taxon>
        <taxon>Spiralia</taxon>
        <taxon>Gnathifera</taxon>
        <taxon>Rotifera</taxon>
        <taxon>Eurotatoria</taxon>
        <taxon>Bdelloidea</taxon>
        <taxon>Philodinida</taxon>
        <taxon>Philodinidae</taxon>
        <taxon>Rotaria</taxon>
    </lineage>
</organism>
<dbReference type="EMBL" id="CAJOBS010000875">
    <property type="protein sequence ID" value="CAF4654543.1"/>
    <property type="molecule type" value="Genomic_DNA"/>
</dbReference>
<name>A0A821IFH5_9BILA</name>
<reference evidence="3" key="1">
    <citation type="submission" date="2021-02" db="EMBL/GenBank/DDBJ databases">
        <authorList>
            <person name="Nowell W R."/>
        </authorList>
    </citation>
    <scope>NUCLEOTIDE SEQUENCE</scope>
</reference>
<dbReference type="EMBL" id="CAJOBR010002701">
    <property type="protein sequence ID" value="CAF4699082.1"/>
    <property type="molecule type" value="Genomic_DNA"/>
</dbReference>
<sequence length="143" mass="17030">MLMRQSDGMCICTIQNRKSVAYFDMFLVEAHYSYHDVHDIFRRLTLLWTILTKLNYKNTSQVDQRVSYTAVWYAPYYSRFVSCHKRSYTEISDHITVVRDHSEADWDMLAPENIYKKPLYKASTRGGNDVRYALTQYFLKNSI</sequence>
<evidence type="ECO:0000313" key="1">
    <source>
        <dbReference type="EMBL" id="CAF4434764.1"/>
    </source>
</evidence>
<comment type="caution">
    <text evidence="3">The sequence shown here is derived from an EMBL/GenBank/DDBJ whole genome shotgun (WGS) entry which is preliminary data.</text>
</comment>
<evidence type="ECO:0000313" key="5">
    <source>
        <dbReference type="Proteomes" id="UP000663873"/>
    </source>
</evidence>
<proteinExistence type="predicted"/>
<dbReference type="Proteomes" id="UP000663873">
    <property type="component" value="Unassembled WGS sequence"/>
</dbReference>
<keyword evidence="5" id="KW-1185">Reference proteome</keyword>
<evidence type="ECO:0000313" key="2">
    <source>
        <dbReference type="EMBL" id="CAF4654543.1"/>
    </source>
</evidence>
<dbReference type="Proteomes" id="UP000663848">
    <property type="component" value="Unassembled WGS sequence"/>
</dbReference>
<dbReference type="AlphaFoldDB" id="A0A821IFH5"/>
<gene>
    <name evidence="3" type="ORF">QYT958_LOCUS17666</name>
    <name evidence="2" type="ORF">TOA249_LOCUS14251</name>
    <name evidence="1" type="ORF">UJA718_LOCUS21611</name>
</gene>
<protein>
    <submittedName>
        <fullName evidence="3">Uncharacterized protein</fullName>
    </submittedName>
</protein>